<protein>
    <recommendedName>
        <fullName evidence="1">Ribosomal RNA methyltransferase FtsJ domain-containing protein</fullName>
    </recommendedName>
</protein>
<dbReference type="InterPro" id="IPR029063">
    <property type="entry name" value="SAM-dependent_MTases_sf"/>
</dbReference>
<dbReference type="GO" id="GO:0005634">
    <property type="term" value="C:nucleus"/>
    <property type="evidence" value="ECO:0007669"/>
    <property type="project" value="UniProtKB-ARBA"/>
</dbReference>
<dbReference type="GO" id="GO:0006370">
    <property type="term" value="P:7-methylguanosine mRNA capping"/>
    <property type="evidence" value="ECO:0007669"/>
    <property type="project" value="TreeGrafter"/>
</dbReference>
<evidence type="ECO:0000313" key="2">
    <source>
        <dbReference type="EMBL" id="QHT89157.1"/>
    </source>
</evidence>
<reference evidence="2" key="1">
    <citation type="journal article" date="2020" name="Nature">
        <title>Giant virus diversity and host interactions through global metagenomics.</title>
        <authorList>
            <person name="Schulz F."/>
            <person name="Roux S."/>
            <person name="Paez-Espino D."/>
            <person name="Jungbluth S."/>
            <person name="Walsh D.A."/>
            <person name="Denef V.J."/>
            <person name="McMahon K.D."/>
            <person name="Konstantinidis K.T."/>
            <person name="Eloe-Fadrosh E.A."/>
            <person name="Kyrpides N.C."/>
            <person name="Woyke T."/>
        </authorList>
    </citation>
    <scope>NUCLEOTIDE SEQUENCE</scope>
    <source>
        <strain evidence="2">GVMAG-M-3300023184-53</strain>
    </source>
</reference>
<organism evidence="2">
    <name type="scientific">viral metagenome</name>
    <dbReference type="NCBI Taxonomy" id="1070528"/>
    <lineage>
        <taxon>unclassified sequences</taxon>
        <taxon>metagenomes</taxon>
        <taxon>organismal metagenomes</taxon>
    </lineage>
</organism>
<dbReference type="Gene3D" id="3.40.50.12760">
    <property type="match status" value="1"/>
</dbReference>
<dbReference type="GO" id="GO:0005737">
    <property type="term" value="C:cytoplasm"/>
    <property type="evidence" value="ECO:0007669"/>
    <property type="project" value="TreeGrafter"/>
</dbReference>
<sequence length="396" mass="46831">MEFFNNENNNIKFENEVPFRYLQFSNLNCLKNKEYGNFEILDSTKCKIDTLNKIDERYRKAATRYLHEYELIRFFCKKSVISRAYFKMYEMIYSSELIKKINLNCFFICEAPGGFIEAVSDIRRKQNLKTDYISISKQSEIKYNYYLEQNNLLDGDITNVSVIDNTIKTVLNKFPDKLDLITADGGFDVKIFNGQEIITNHLLLAEIYLALSTQKINGTFIIKFFDMFTHNSIVMYMLLSNCYKYIKIIKPNTSVKCNSERYLICESFLGIGNKMLDDLYNILDKYIYCSPKDTFGIYTIIYPNINPNINLGNLDNLKKFNNSILQIQVEFINESIKMVENKNKFLQSIFFKIFIDKITTDYIFFYKNILNSRIRKCISFLKKHNINTNQYGRSYM</sequence>
<dbReference type="AlphaFoldDB" id="A0A6C0I9U5"/>
<feature type="domain" description="Ribosomal RNA methyltransferase FtsJ" evidence="1">
    <location>
        <begin position="81"/>
        <end position="268"/>
    </location>
</feature>
<dbReference type="InterPro" id="IPR002877">
    <property type="entry name" value="RNA_MeTrfase_FtsJ_dom"/>
</dbReference>
<dbReference type="GO" id="GO:0032259">
    <property type="term" value="P:methylation"/>
    <property type="evidence" value="ECO:0007669"/>
    <property type="project" value="InterPro"/>
</dbReference>
<accession>A0A6C0I9U5</accession>
<dbReference type="Pfam" id="PF01728">
    <property type="entry name" value="FtsJ"/>
    <property type="match status" value="1"/>
</dbReference>
<evidence type="ECO:0000259" key="1">
    <source>
        <dbReference type="Pfam" id="PF01728"/>
    </source>
</evidence>
<name>A0A6C0I9U5_9ZZZZ</name>
<dbReference type="EMBL" id="MN740136">
    <property type="protein sequence ID" value="QHT89157.1"/>
    <property type="molecule type" value="Genomic_DNA"/>
</dbReference>
<proteinExistence type="predicted"/>
<dbReference type="SUPFAM" id="SSF53335">
    <property type="entry name" value="S-adenosyl-L-methionine-dependent methyltransferases"/>
    <property type="match status" value="1"/>
</dbReference>
<dbReference type="InterPro" id="IPR050851">
    <property type="entry name" value="mRNA_Cap_2O-Ribose_MeTrfase"/>
</dbReference>
<dbReference type="PANTHER" id="PTHR16121:SF0">
    <property type="entry name" value="CAP-SPECIFIC MRNA (NUCLEOSIDE-2'-O-)-METHYLTRANSFERASE 1"/>
    <property type="match status" value="1"/>
</dbReference>
<dbReference type="PANTHER" id="PTHR16121">
    <property type="entry name" value="CAP-SPECIFIC MRNA (NUCLEOSIDE-2'-O-)-METHYLTRANSFERASE 1-RELATED"/>
    <property type="match status" value="1"/>
</dbReference>
<dbReference type="GO" id="GO:0004483">
    <property type="term" value="F:methyltransferase cap1 activity"/>
    <property type="evidence" value="ECO:0007669"/>
    <property type="project" value="TreeGrafter"/>
</dbReference>